<evidence type="ECO:0000256" key="1">
    <source>
        <dbReference type="ARBA" id="ARBA00023002"/>
    </source>
</evidence>
<dbReference type="Gene3D" id="3.20.20.30">
    <property type="entry name" value="Luciferase-like domain"/>
    <property type="match status" value="1"/>
</dbReference>
<comment type="caution">
    <text evidence="3">The sequence shown here is derived from an EMBL/GenBank/DDBJ whole genome shotgun (WGS) entry which is preliminary data.</text>
</comment>
<dbReference type="RefSeq" id="WP_157389671.1">
    <property type="nucleotide sequence ID" value="NZ_WRPP01000004.1"/>
</dbReference>
<evidence type="ECO:0000259" key="2">
    <source>
        <dbReference type="Pfam" id="PF00296"/>
    </source>
</evidence>
<dbReference type="InterPro" id="IPR011251">
    <property type="entry name" value="Luciferase-like_dom"/>
</dbReference>
<dbReference type="EMBL" id="WRPP01000004">
    <property type="protein sequence ID" value="MVU80148.1"/>
    <property type="molecule type" value="Genomic_DNA"/>
</dbReference>
<dbReference type="InterPro" id="IPR036661">
    <property type="entry name" value="Luciferase-like_sf"/>
</dbReference>
<sequence>MKARFGISIPPVAAALPDVIDMAVAADADGLDLVAIQDHPYNAQFGDTFAVIGACLAATERVSLYPGVANLPLRTPAMIAKQAATFDLLSGGRFELGLGSGAFESGVIAMGGPVRKGRAALMALAEGIAIIRAEWRPGQLVSVVGTEYTVQGIEGGPAPAHDIAIWLGGMGPHALDLIGSAADGWVAPLPNWMPWEQWPDANARIDAVARSVGRDPRTITRLAALPGVVSDRPLHPNPHGSDPIHGSPEEWAEIIFGLARNAGFDTFIYWPPGFDVDQVQRFARQVVPIARNLLGED</sequence>
<dbReference type="PANTHER" id="PTHR43244">
    <property type="match status" value="1"/>
</dbReference>
<protein>
    <submittedName>
        <fullName evidence="3">LLM class flavin-dependent oxidoreductase</fullName>
    </submittedName>
</protein>
<evidence type="ECO:0000313" key="4">
    <source>
        <dbReference type="Proteomes" id="UP000466794"/>
    </source>
</evidence>
<dbReference type="Pfam" id="PF00296">
    <property type="entry name" value="Bac_luciferase"/>
    <property type="match status" value="1"/>
</dbReference>
<gene>
    <name evidence="3" type="ORF">GPX89_23245</name>
</gene>
<feature type="domain" description="Luciferase-like" evidence="2">
    <location>
        <begin position="13"/>
        <end position="231"/>
    </location>
</feature>
<proteinExistence type="predicted"/>
<dbReference type="SUPFAM" id="SSF51679">
    <property type="entry name" value="Bacterial luciferase-like"/>
    <property type="match status" value="1"/>
</dbReference>
<name>A0A7K1V1X3_9NOCA</name>
<dbReference type="AlphaFoldDB" id="A0A7K1V1X3"/>
<dbReference type="GO" id="GO:0016705">
    <property type="term" value="F:oxidoreductase activity, acting on paired donors, with incorporation or reduction of molecular oxygen"/>
    <property type="evidence" value="ECO:0007669"/>
    <property type="project" value="InterPro"/>
</dbReference>
<keyword evidence="1" id="KW-0560">Oxidoreductase</keyword>
<keyword evidence="4" id="KW-1185">Reference proteome</keyword>
<dbReference type="Proteomes" id="UP000466794">
    <property type="component" value="Unassembled WGS sequence"/>
</dbReference>
<dbReference type="PANTHER" id="PTHR43244:SF1">
    <property type="entry name" value="5,10-METHYLENETETRAHYDROMETHANOPTERIN REDUCTASE"/>
    <property type="match status" value="1"/>
</dbReference>
<reference evidence="3 4" key="1">
    <citation type="submission" date="2019-12" db="EMBL/GenBank/DDBJ databases">
        <title>Nocardia sp. nov. ET3-3 isolated from soil.</title>
        <authorList>
            <person name="Kanchanasin P."/>
            <person name="Tanasupawat S."/>
            <person name="Yuki M."/>
            <person name="Kudo T."/>
        </authorList>
    </citation>
    <scope>NUCLEOTIDE SEQUENCE [LARGE SCALE GENOMIC DNA]</scope>
    <source>
        <strain evidence="3 4">ET3-3</strain>
    </source>
</reference>
<organism evidence="3 4">
    <name type="scientific">Nocardia terrae</name>
    <dbReference type="NCBI Taxonomy" id="2675851"/>
    <lineage>
        <taxon>Bacteria</taxon>
        <taxon>Bacillati</taxon>
        <taxon>Actinomycetota</taxon>
        <taxon>Actinomycetes</taxon>
        <taxon>Mycobacteriales</taxon>
        <taxon>Nocardiaceae</taxon>
        <taxon>Nocardia</taxon>
    </lineage>
</organism>
<evidence type="ECO:0000313" key="3">
    <source>
        <dbReference type="EMBL" id="MVU80148.1"/>
    </source>
</evidence>
<dbReference type="InterPro" id="IPR050564">
    <property type="entry name" value="F420-G6PD/mer"/>
</dbReference>
<accession>A0A7K1V1X3</accession>